<organism evidence="1">
    <name type="scientific">Kwoniella bestiolae CBS 10118</name>
    <dbReference type="NCBI Taxonomy" id="1296100"/>
    <lineage>
        <taxon>Eukaryota</taxon>
        <taxon>Fungi</taxon>
        <taxon>Dikarya</taxon>
        <taxon>Basidiomycota</taxon>
        <taxon>Agaricomycotina</taxon>
        <taxon>Tremellomycetes</taxon>
        <taxon>Tremellales</taxon>
        <taxon>Cryptococcaceae</taxon>
        <taxon>Kwoniella</taxon>
    </lineage>
</organism>
<gene>
    <name evidence="1" type="ORF">I302_02101</name>
</gene>
<dbReference type="EMBL" id="KI894019">
    <property type="protein sequence ID" value="OCF27261.1"/>
    <property type="molecule type" value="Genomic_DNA"/>
</dbReference>
<dbReference type="AlphaFoldDB" id="A0A1B9G8E4"/>
<evidence type="ECO:0000313" key="1">
    <source>
        <dbReference type="EMBL" id="OCF27261.1"/>
    </source>
</evidence>
<sequence length="146" mass="16357">MLSSKSKRREEEELRAKRKAYLTKADPSTVEELVGSDELARKHLKEGEWRPSWANVEFDEDACLQNIMFIPQEGYYAPAGTILPLGAQMPEMTVLRYGGDERYFPEGTSFPGGVIIPLQARMVKILPEQTVKPSGPIASESLCLIQ</sequence>
<name>A0A1B9G8E4_9TREE</name>
<dbReference type="OrthoDB" id="2560796at2759"/>
<reference evidence="1" key="2">
    <citation type="submission" date="2014-01" db="EMBL/GenBank/DDBJ databases">
        <title>Evolution of pathogenesis and genome organization in the Tremellales.</title>
        <authorList>
            <person name="Cuomo C."/>
            <person name="Litvintseva A."/>
            <person name="Heitman J."/>
            <person name="Chen Y."/>
            <person name="Sun S."/>
            <person name="Springer D."/>
            <person name="Dromer F."/>
            <person name="Young S."/>
            <person name="Zeng Q."/>
            <person name="Chapman S."/>
            <person name="Gujja S."/>
            <person name="Saif S."/>
            <person name="Birren B."/>
        </authorList>
    </citation>
    <scope>NUCLEOTIDE SEQUENCE</scope>
    <source>
        <strain evidence="1">CBS 10118</strain>
    </source>
</reference>
<dbReference type="VEuPathDB" id="FungiDB:I302_02101"/>
<proteinExistence type="predicted"/>
<accession>A0A1B9G8E4</accession>
<reference evidence="1" key="1">
    <citation type="submission" date="2013-07" db="EMBL/GenBank/DDBJ databases">
        <title>The Genome Sequence of Cryptococcus bestiolae CBS10118.</title>
        <authorList>
            <consortium name="The Broad Institute Genome Sequencing Platform"/>
            <person name="Cuomo C."/>
            <person name="Litvintseva A."/>
            <person name="Chen Y."/>
            <person name="Heitman J."/>
            <person name="Sun S."/>
            <person name="Springer D."/>
            <person name="Dromer F."/>
            <person name="Young S.K."/>
            <person name="Zeng Q."/>
            <person name="Gargeya S."/>
            <person name="Fitzgerald M."/>
            <person name="Abouelleil A."/>
            <person name="Alvarado L."/>
            <person name="Berlin A.M."/>
            <person name="Chapman S.B."/>
            <person name="Dewar J."/>
            <person name="Goldberg J."/>
            <person name="Griggs A."/>
            <person name="Gujja S."/>
            <person name="Hansen M."/>
            <person name="Howarth C."/>
            <person name="Imamovic A."/>
            <person name="Larimer J."/>
            <person name="McCowan C."/>
            <person name="Murphy C."/>
            <person name="Pearson M."/>
            <person name="Priest M."/>
            <person name="Roberts A."/>
            <person name="Saif S."/>
            <person name="Shea T."/>
            <person name="Sykes S."/>
            <person name="Wortman J."/>
            <person name="Nusbaum C."/>
            <person name="Birren B."/>
        </authorList>
    </citation>
    <scope>NUCLEOTIDE SEQUENCE [LARGE SCALE GENOMIC DNA]</scope>
    <source>
        <strain evidence="1">CBS 10118</strain>
    </source>
</reference>
<protein>
    <submittedName>
        <fullName evidence="1">Uncharacterized protein</fullName>
    </submittedName>
</protein>